<keyword evidence="2" id="KW-0812">Transmembrane</keyword>
<keyword evidence="2" id="KW-0472">Membrane</keyword>
<dbReference type="EMBL" id="MN740122">
    <property type="protein sequence ID" value="QHT88746.1"/>
    <property type="molecule type" value="Genomic_DNA"/>
</dbReference>
<reference evidence="3" key="1">
    <citation type="journal article" date="2020" name="Nature">
        <title>Giant virus diversity and host interactions through global metagenomics.</title>
        <authorList>
            <person name="Schulz F."/>
            <person name="Roux S."/>
            <person name="Paez-Espino D."/>
            <person name="Jungbluth S."/>
            <person name="Walsh D.A."/>
            <person name="Denef V.J."/>
            <person name="McMahon K.D."/>
            <person name="Konstantinidis K.T."/>
            <person name="Eloe-Fadrosh E.A."/>
            <person name="Kyrpides N.C."/>
            <person name="Woyke T."/>
        </authorList>
    </citation>
    <scope>NUCLEOTIDE SEQUENCE</scope>
    <source>
        <strain evidence="3">GVMAG-M-3300023184-51</strain>
    </source>
</reference>
<evidence type="ECO:0000313" key="3">
    <source>
        <dbReference type="EMBL" id="QHT88746.1"/>
    </source>
</evidence>
<feature type="compositionally biased region" description="Basic and acidic residues" evidence="1">
    <location>
        <begin position="172"/>
        <end position="200"/>
    </location>
</feature>
<proteinExistence type="predicted"/>
<dbReference type="AlphaFoldDB" id="A0A6C0I8T4"/>
<feature type="transmembrane region" description="Helical" evidence="2">
    <location>
        <begin position="78"/>
        <end position="100"/>
    </location>
</feature>
<feature type="transmembrane region" description="Helical" evidence="2">
    <location>
        <begin position="106"/>
        <end position="127"/>
    </location>
</feature>
<evidence type="ECO:0000256" key="1">
    <source>
        <dbReference type="SAM" id="MobiDB-lite"/>
    </source>
</evidence>
<feature type="transmembrane region" description="Helical" evidence="2">
    <location>
        <begin position="7"/>
        <end position="25"/>
    </location>
</feature>
<organism evidence="3">
    <name type="scientific">viral metagenome</name>
    <dbReference type="NCBI Taxonomy" id="1070528"/>
    <lineage>
        <taxon>unclassified sequences</taxon>
        <taxon>metagenomes</taxon>
        <taxon>organismal metagenomes</taxon>
    </lineage>
</organism>
<sequence length="237" mass="27376">MDDVDIITCVLIVIWISLFFYINYLSVNFDDFLSSNNATIIIKNIISFIWFSFLVYMFYWIIDFSFYKTKNGDNKSDIPVLQCIFCGLYAFLFIVCMNTIPSNNVISGWWFFGIGFIGVIFGFIYYFNYLKELGMAFFSDQKSEDKSWSPQQHFITVFSPILRFIINNKKDKKGDNDDNGDNGDKGDNGDNGDKGDKGDIDETTTNNNSNDIKNFDNEKLLYTLSIYANKIVDVVIK</sequence>
<evidence type="ECO:0000256" key="2">
    <source>
        <dbReference type="SAM" id="Phobius"/>
    </source>
</evidence>
<keyword evidence="2" id="KW-1133">Transmembrane helix</keyword>
<feature type="transmembrane region" description="Helical" evidence="2">
    <location>
        <begin position="45"/>
        <end position="66"/>
    </location>
</feature>
<accession>A0A6C0I8T4</accession>
<feature type="region of interest" description="Disordered" evidence="1">
    <location>
        <begin position="172"/>
        <end position="209"/>
    </location>
</feature>
<name>A0A6C0I8T4_9ZZZZ</name>
<protein>
    <submittedName>
        <fullName evidence="3">Uncharacterized protein</fullName>
    </submittedName>
</protein>